<protein>
    <submittedName>
        <fullName evidence="2">Uncharacterized protein</fullName>
    </submittedName>
</protein>
<dbReference type="InterPro" id="IPR049198">
    <property type="entry name" value="DUF6865"/>
</dbReference>
<evidence type="ECO:0000256" key="1">
    <source>
        <dbReference type="SAM" id="SignalP"/>
    </source>
</evidence>
<gene>
    <name evidence="2" type="ORF">TRITD_6Bv1G153610</name>
</gene>
<dbReference type="PANTHER" id="PTHR35282:SF2">
    <property type="entry name" value="F5D14.24 PROTEIN"/>
    <property type="match status" value="1"/>
</dbReference>
<keyword evidence="1" id="KW-0732">Signal</keyword>
<proteinExistence type="predicted"/>
<dbReference type="OMA" id="AHRSPPY"/>
<sequence length="101" mass="10543">MQHLVLRLMASPAAAAAAAEFTRETVRRSLIAISQSLPETSLLNPKANPPSPTPGANAYLDDGAAKCRSKLISISYPSTPDALSTLCPPKNTATVLSLTPN</sequence>
<accession>A0A9R1BCG2</accession>
<dbReference type="Proteomes" id="UP000324705">
    <property type="component" value="Chromosome 6B"/>
</dbReference>
<dbReference type="EMBL" id="LT934122">
    <property type="protein sequence ID" value="VAI59573.1"/>
    <property type="molecule type" value="Genomic_DNA"/>
</dbReference>
<dbReference type="Gramene" id="TRITD6Bv1G153610.1">
    <property type="protein sequence ID" value="TRITD6Bv1G153610.1"/>
    <property type="gene ID" value="TRITD6Bv1G153610"/>
</dbReference>
<evidence type="ECO:0000313" key="3">
    <source>
        <dbReference type="Proteomes" id="UP000324705"/>
    </source>
</evidence>
<feature type="chain" id="PRO_5040421579" evidence="1">
    <location>
        <begin position="19"/>
        <end position="101"/>
    </location>
</feature>
<reference evidence="2 3" key="1">
    <citation type="submission" date="2017-09" db="EMBL/GenBank/DDBJ databases">
        <authorList>
            <consortium name="International Durum Wheat Genome Sequencing Consortium (IDWGSC)"/>
            <person name="Milanesi L."/>
        </authorList>
    </citation>
    <scope>NUCLEOTIDE SEQUENCE [LARGE SCALE GENOMIC DNA]</scope>
    <source>
        <strain evidence="3">cv. Svevo</strain>
    </source>
</reference>
<name>A0A9R1BCG2_TRITD</name>
<dbReference type="Pfam" id="PF21737">
    <property type="entry name" value="DUF6865"/>
    <property type="match status" value="1"/>
</dbReference>
<feature type="signal peptide" evidence="1">
    <location>
        <begin position="1"/>
        <end position="18"/>
    </location>
</feature>
<organism evidence="2 3">
    <name type="scientific">Triticum turgidum subsp. durum</name>
    <name type="common">Durum wheat</name>
    <name type="synonym">Triticum durum</name>
    <dbReference type="NCBI Taxonomy" id="4567"/>
    <lineage>
        <taxon>Eukaryota</taxon>
        <taxon>Viridiplantae</taxon>
        <taxon>Streptophyta</taxon>
        <taxon>Embryophyta</taxon>
        <taxon>Tracheophyta</taxon>
        <taxon>Spermatophyta</taxon>
        <taxon>Magnoliopsida</taxon>
        <taxon>Liliopsida</taxon>
        <taxon>Poales</taxon>
        <taxon>Poaceae</taxon>
        <taxon>BOP clade</taxon>
        <taxon>Pooideae</taxon>
        <taxon>Triticodae</taxon>
        <taxon>Triticeae</taxon>
        <taxon>Triticinae</taxon>
        <taxon>Triticum</taxon>
    </lineage>
</organism>
<evidence type="ECO:0000313" key="2">
    <source>
        <dbReference type="EMBL" id="VAI59573.1"/>
    </source>
</evidence>
<keyword evidence="3" id="KW-1185">Reference proteome</keyword>
<dbReference type="AlphaFoldDB" id="A0A9R1BCG2"/>
<dbReference type="PANTHER" id="PTHR35282">
    <property type="entry name" value="F5D14.24 PROTEIN"/>
    <property type="match status" value="1"/>
</dbReference>